<evidence type="ECO:0000256" key="4">
    <source>
        <dbReference type="ARBA" id="ARBA00022670"/>
    </source>
</evidence>
<dbReference type="InterPro" id="IPR022398">
    <property type="entry name" value="Peptidase_S8_His-AS"/>
</dbReference>
<comment type="subcellular location">
    <subcellularLocation>
        <location evidence="1">Secreted</location>
    </subcellularLocation>
</comment>
<evidence type="ECO:0000256" key="6">
    <source>
        <dbReference type="ARBA" id="ARBA00022801"/>
    </source>
</evidence>
<evidence type="ECO:0000313" key="13">
    <source>
        <dbReference type="Proteomes" id="UP000184501"/>
    </source>
</evidence>
<comment type="similarity">
    <text evidence="2 9">Belongs to the peptidase S8 family.</text>
</comment>
<sequence>MALSSSFAPVPPPPRRRRGRRPAAPVLTSLTAGAVAAAALVAVGPTATSAAPTAAGDGAEPEGRVSHKVSVAGLASGARFRGFIVKYRAGSAPAGGDLNAAQAGLGAHDGVHLSAAAPVALGHVVVRPDPAPTDAQHAERLMHTIADHPDVEFVEPNLVLPAPGLPDRSTAVGPNDPRFPEQWSLQGPPREPAGVNATAAWAWGARGKGVVVAVVDTGRTAHPDLDSRYVKGFDFITDDLMSRDGDGWDDDPADEGDWTVEDECGPDVPGGASTWHGTHVAGTVAAVADDGYGVAGVAPQARIQPVRVLGACGGTIADVTNGIAWAAGLPVPGAPANPTPAKVINLSLGGREDCPRALNSALHESYLRGAIAVIAAGNSNGPADEHTPANCTAPKIVVAALDREGNRAAYSNHGWPVDVAAPGGETRPTRENGVLSTVNTGQRTPAEPGWAYYQGTSMATPHVAGLAALLLGQGLSPYLVKWAIQNTARVLPGVCDAESRSECGAGMIDAGAAVGIVANLVSDAKRVVPLPALPR</sequence>
<dbReference type="RefSeq" id="WP_073480480.1">
    <property type="nucleotide sequence ID" value="NZ_FQVN01000002.1"/>
</dbReference>
<evidence type="ECO:0000256" key="1">
    <source>
        <dbReference type="ARBA" id="ARBA00004613"/>
    </source>
</evidence>
<dbReference type="PRINTS" id="PR00723">
    <property type="entry name" value="SUBTILISIN"/>
</dbReference>
<dbReference type="InterPro" id="IPR036852">
    <property type="entry name" value="Peptidase_S8/S53_dom_sf"/>
</dbReference>
<dbReference type="InterPro" id="IPR000209">
    <property type="entry name" value="Peptidase_S8/S53_dom"/>
</dbReference>
<evidence type="ECO:0000256" key="2">
    <source>
        <dbReference type="ARBA" id="ARBA00011073"/>
    </source>
</evidence>
<dbReference type="SUPFAM" id="SSF52743">
    <property type="entry name" value="Subtilisin-like"/>
    <property type="match status" value="1"/>
</dbReference>
<dbReference type="GO" id="GO:0004252">
    <property type="term" value="F:serine-type endopeptidase activity"/>
    <property type="evidence" value="ECO:0007669"/>
    <property type="project" value="UniProtKB-UniRule"/>
</dbReference>
<evidence type="ECO:0000256" key="8">
    <source>
        <dbReference type="ARBA" id="ARBA00023145"/>
    </source>
</evidence>
<evidence type="ECO:0000256" key="10">
    <source>
        <dbReference type="SAM" id="MobiDB-lite"/>
    </source>
</evidence>
<dbReference type="GO" id="GO:0006508">
    <property type="term" value="P:proteolysis"/>
    <property type="evidence" value="ECO:0007669"/>
    <property type="project" value="UniProtKB-KW"/>
</dbReference>
<dbReference type="InterPro" id="IPR023828">
    <property type="entry name" value="Peptidase_S8_Ser-AS"/>
</dbReference>
<dbReference type="InterPro" id="IPR015500">
    <property type="entry name" value="Peptidase_S8_subtilisin-rel"/>
</dbReference>
<dbReference type="PANTHER" id="PTHR43806">
    <property type="entry name" value="PEPTIDASE S8"/>
    <property type="match status" value="1"/>
</dbReference>
<accession>A0A1M4XZ61</accession>
<dbReference type="Proteomes" id="UP000184501">
    <property type="component" value="Unassembled WGS sequence"/>
</dbReference>
<keyword evidence="8" id="KW-0865">Zymogen</keyword>
<dbReference type="Pfam" id="PF00082">
    <property type="entry name" value="Peptidase_S8"/>
    <property type="match status" value="1"/>
</dbReference>
<feature type="active site" description="Charge relay system" evidence="9">
    <location>
        <position position="276"/>
    </location>
</feature>
<evidence type="ECO:0000256" key="5">
    <source>
        <dbReference type="ARBA" id="ARBA00022729"/>
    </source>
</evidence>
<dbReference type="PANTHER" id="PTHR43806:SF11">
    <property type="entry name" value="CEREVISIN-RELATED"/>
    <property type="match status" value="1"/>
</dbReference>
<evidence type="ECO:0000256" key="7">
    <source>
        <dbReference type="ARBA" id="ARBA00022825"/>
    </source>
</evidence>
<dbReference type="FunFam" id="3.40.50.200:FF:000022">
    <property type="entry name" value="Extracellular protease"/>
    <property type="match status" value="1"/>
</dbReference>
<dbReference type="GO" id="GO:0005576">
    <property type="term" value="C:extracellular region"/>
    <property type="evidence" value="ECO:0007669"/>
    <property type="project" value="UniProtKB-SubCell"/>
</dbReference>
<protein>
    <submittedName>
        <fullName evidence="12">Serine protease</fullName>
    </submittedName>
</protein>
<dbReference type="STRING" id="2017.SAMN05444320_102180"/>
<evidence type="ECO:0000259" key="11">
    <source>
        <dbReference type="Pfam" id="PF00082"/>
    </source>
</evidence>
<reference evidence="12 13" key="1">
    <citation type="submission" date="2016-11" db="EMBL/GenBank/DDBJ databases">
        <authorList>
            <person name="Jaros S."/>
            <person name="Januszkiewicz K."/>
            <person name="Wedrychowicz H."/>
        </authorList>
    </citation>
    <scope>NUCLEOTIDE SEQUENCE [LARGE SCALE GENOMIC DNA]</scope>
    <source>
        <strain evidence="12 13">DSM 44523</strain>
    </source>
</reference>
<feature type="active site" description="Charge relay system" evidence="9">
    <location>
        <position position="457"/>
    </location>
</feature>
<dbReference type="Gene3D" id="3.40.50.200">
    <property type="entry name" value="Peptidase S8/S53 domain"/>
    <property type="match status" value="1"/>
</dbReference>
<evidence type="ECO:0000256" key="9">
    <source>
        <dbReference type="PROSITE-ProRule" id="PRU01240"/>
    </source>
</evidence>
<feature type="active site" description="Charge relay system" evidence="9">
    <location>
        <position position="216"/>
    </location>
</feature>
<keyword evidence="13" id="KW-1185">Reference proteome</keyword>
<feature type="region of interest" description="Disordered" evidence="10">
    <location>
        <begin position="1"/>
        <end position="24"/>
    </location>
</feature>
<dbReference type="PROSITE" id="PS00137">
    <property type="entry name" value="SUBTILASE_HIS"/>
    <property type="match status" value="1"/>
</dbReference>
<keyword evidence="5" id="KW-0732">Signal</keyword>
<keyword evidence="3" id="KW-0964">Secreted</keyword>
<gene>
    <name evidence="12" type="ORF">SAMN05444320_102180</name>
</gene>
<dbReference type="PROSITE" id="PS51892">
    <property type="entry name" value="SUBTILASE"/>
    <property type="match status" value="1"/>
</dbReference>
<organism evidence="12 13">
    <name type="scientific">Streptoalloteichus hindustanus</name>
    <dbReference type="NCBI Taxonomy" id="2017"/>
    <lineage>
        <taxon>Bacteria</taxon>
        <taxon>Bacillati</taxon>
        <taxon>Actinomycetota</taxon>
        <taxon>Actinomycetes</taxon>
        <taxon>Pseudonocardiales</taxon>
        <taxon>Pseudonocardiaceae</taxon>
        <taxon>Streptoalloteichus</taxon>
    </lineage>
</organism>
<keyword evidence="4 9" id="KW-0645">Protease</keyword>
<dbReference type="InterPro" id="IPR050131">
    <property type="entry name" value="Peptidase_S8_subtilisin-like"/>
</dbReference>
<feature type="region of interest" description="Disordered" evidence="10">
    <location>
        <begin position="421"/>
        <end position="441"/>
    </location>
</feature>
<name>A0A1M4XZ61_STRHI</name>
<dbReference type="EMBL" id="FQVN01000002">
    <property type="protein sequence ID" value="SHE98894.1"/>
    <property type="molecule type" value="Genomic_DNA"/>
</dbReference>
<evidence type="ECO:0000256" key="3">
    <source>
        <dbReference type="ARBA" id="ARBA00022525"/>
    </source>
</evidence>
<dbReference type="OrthoDB" id="9814383at2"/>
<feature type="domain" description="Peptidase S8/S53" evidence="11">
    <location>
        <begin position="207"/>
        <end position="506"/>
    </location>
</feature>
<evidence type="ECO:0000313" key="12">
    <source>
        <dbReference type="EMBL" id="SHE98894.1"/>
    </source>
</evidence>
<keyword evidence="6 9" id="KW-0378">Hydrolase</keyword>
<keyword evidence="7 9" id="KW-0720">Serine protease</keyword>
<dbReference type="AlphaFoldDB" id="A0A1M4XZ61"/>
<dbReference type="PROSITE" id="PS00138">
    <property type="entry name" value="SUBTILASE_SER"/>
    <property type="match status" value="1"/>
</dbReference>
<proteinExistence type="inferred from homology"/>